<feature type="transmembrane region" description="Helical" evidence="6">
    <location>
        <begin position="166"/>
        <end position="187"/>
    </location>
</feature>
<dbReference type="eggNOG" id="KOG4561">
    <property type="taxonomic scope" value="Eukaryota"/>
</dbReference>
<dbReference type="PANTHER" id="PTHR13439">
    <property type="entry name" value="CT120 PROTEIN"/>
    <property type="match status" value="1"/>
</dbReference>
<evidence type="ECO:0000313" key="8">
    <source>
        <dbReference type="EMBL" id="EON97925.1"/>
    </source>
</evidence>
<dbReference type="GeneID" id="19327205"/>
<keyword evidence="3 6" id="KW-1133">Transmembrane helix</keyword>
<gene>
    <name evidence="8" type="ORF">UCRPA7_6539</name>
</gene>
<dbReference type="AlphaFoldDB" id="R8BF47"/>
<evidence type="ECO:0000256" key="3">
    <source>
        <dbReference type="ARBA" id="ARBA00022989"/>
    </source>
</evidence>
<dbReference type="PROSITE" id="PS50922">
    <property type="entry name" value="TLC"/>
    <property type="match status" value="1"/>
</dbReference>
<comment type="subcellular location">
    <subcellularLocation>
        <location evidence="1">Membrane</location>
        <topology evidence="1">Multi-pass membrane protein</topology>
    </subcellularLocation>
</comment>
<proteinExistence type="predicted"/>
<evidence type="ECO:0000256" key="6">
    <source>
        <dbReference type="SAM" id="Phobius"/>
    </source>
</evidence>
<accession>R8BF47</accession>
<feature type="transmembrane region" description="Helical" evidence="6">
    <location>
        <begin position="268"/>
        <end position="290"/>
    </location>
</feature>
<protein>
    <submittedName>
        <fullName evidence="8">Putative transmembrane protein 56 protein</fullName>
    </submittedName>
</protein>
<dbReference type="Proteomes" id="UP000014074">
    <property type="component" value="Unassembled WGS sequence"/>
</dbReference>
<name>R8BF47_PHAM7</name>
<evidence type="ECO:0000256" key="2">
    <source>
        <dbReference type="ARBA" id="ARBA00022692"/>
    </source>
</evidence>
<keyword evidence="9" id="KW-1185">Reference proteome</keyword>
<evidence type="ECO:0000256" key="4">
    <source>
        <dbReference type="ARBA" id="ARBA00023136"/>
    </source>
</evidence>
<evidence type="ECO:0000256" key="5">
    <source>
        <dbReference type="PROSITE-ProRule" id="PRU00205"/>
    </source>
</evidence>
<reference evidence="9" key="1">
    <citation type="journal article" date="2013" name="Genome Announc.">
        <title>Draft genome sequence of the ascomycete Phaeoacremonium aleophilum strain UCR-PA7, a causal agent of the esca disease complex in grapevines.</title>
        <authorList>
            <person name="Blanco-Ulate B."/>
            <person name="Rolshausen P."/>
            <person name="Cantu D."/>
        </authorList>
    </citation>
    <scope>NUCLEOTIDE SEQUENCE [LARGE SCALE GENOMIC DNA]</scope>
    <source>
        <strain evidence="9">UCR-PA7</strain>
    </source>
</reference>
<dbReference type="RefSeq" id="XP_007917267.1">
    <property type="nucleotide sequence ID" value="XM_007919076.1"/>
</dbReference>
<dbReference type="InterPro" id="IPR050846">
    <property type="entry name" value="TLCD"/>
</dbReference>
<feature type="transmembrane region" description="Helical" evidence="6">
    <location>
        <begin position="36"/>
        <end position="54"/>
    </location>
</feature>
<feature type="transmembrane region" description="Helical" evidence="6">
    <location>
        <begin position="108"/>
        <end position="129"/>
    </location>
</feature>
<feature type="transmembrane region" description="Helical" evidence="6">
    <location>
        <begin position="136"/>
        <end position="160"/>
    </location>
</feature>
<sequence>MRDPFSFLQIPALRQAVQPYADKYHLPVLPLHVHEALAAALFYTFIHLVVSPWISKKYFAAYYPKSRGKKANWDAHVVSLVQSTLINIIALGYIFADQERKSMNWMERIWGYTGASGFVQSMAVGYFLWDLITTLIFIDVFGLGVLAHAVSALTVYSFGYRPFLNYYGNIFILYELSTPFLNIHWFFDKLNMTGSKAQLYNGITLLFTFFSCRLVFGTYQSAWVYYDMWRAMYTAPITEYTSFTPADEKLPGTEDIMVFSKDADTLPFWLVATYVGSNIVLNGLNWHWFFKMIKAVRKRFEPAQEDGKEKVAVKGAATTGAQLQEKIEELRRRRLSVTDIEIDDDLGEIA</sequence>
<dbReference type="GO" id="GO:0005783">
    <property type="term" value="C:endoplasmic reticulum"/>
    <property type="evidence" value="ECO:0007669"/>
    <property type="project" value="TreeGrafter"/>
</dbReference>
<evidence type="ECO:0000256" key="1">
    <source>
        <dbReference type="ARBA" id="ARBA00004141"/>
    </source>
</evidence>
<dbReference type="SMART" id="SM00724">
    <property type="entry name" value="TLC"/>
    <property type="match status" value="1"/>
</dbReference>
<dbReference type="OrthoDB" id="10266980at2759"/>
<dbReference type="KEGG" id="tmn:UCRPA7_6539"/>
<evidence type="ECO:0000313" key="9">
    <source>
        <dbReference type="Proteomes" id="UP000014074"/>
    </source>
</evidence>
<dbReference type="GO" id="GO:0016020">
    <property type="term" value="C:membrane"/>
    <property type="evidence" value="ECO:0007669"/>
    <property type="project" value="UniProtKB-SubCell"/>
</dbReference>
<dbReference type="GO" id="GO:0055088">
    <property type="term" value="P:lipid homeostasis"/>
    <property type="evidence" value="ECO:0007669"/>
    <property type="project" value="TreeGrafter"/>
</dbReference>
<feature type="transmembrane region" description="Helical" evidence="6">
    <location>
        <begin position="75"/>
        <end position="96"/>
    </location>
</feature>
<dbReference type="HOGENOM" id="CLU_034597_0_1_1"/>
<dbReference type="InterPro" id="IPR006634">
    <property type="entry name" value="TLC-dom"/>
</dbReference>
<evidence type="ECO:0000259" key="7">
    <source>
        <dbReference type="PROSITE" id="PS50922"/>
    </source>
</evidence>
<feature type="domain" description="TLC" evidence="7">
    <location>
        <begin position="68"/>
        <end position="301"/>
    </location>
</feature>
<dbReference type="Pfam" id="PF03798">
    <property type="entry name" value="TRAM_LAG1_CLN8"/>
    <property type="match status" value="1"/>
</dbReference>
<dbReference type="PANTHER" id="PTHR13439:SF0">
    <property type="entry name" value="TOPOISOMERASE I DAMAGE AFFECTED PROTEIN 4"/>
    <property type="match status" value="1"/>
</dbReference>
<feature type="transmembrane region" description="Helical" evidence="6">
    <location>
        <begin position="199"/>
        <end position="219"/>
    </location>
</feature>
<organism evidence="8 9">
    <name type="scientific">Phaeoacremonium minimum (strain UCR-PA7)</name>
    <name type="common">Esca disease fungus</name>
    <name type="synonym">Togninia minima</name>
    <dbReference type="NCBI Taxonomy" id="1286976"/>
    <lineage>
        <taxon>Eukaryota</taxon>
        <taxon>Fungi</taxon>
        <taxon>Dikarya</taxon>
        <taxon>Ascomycota</taxon>
        <taxon>Pezizomycotina</taxon>
        <taxon>Sordariomycetes</taxon>
        <taxon>Sordariomycetidae</taxon>
        <taxon>Togniniales</taxon>
        <taxon>Togniniaceae</taxon>
        <taxon>Phaeoacremonium</taxon>
    </lineage>
</organism>
<keyword evidence="4 5" id="KW-0472">Membrane</keyword>
<keyword evidence="2 5" id="KW-0812">Transmembrane</keyword>
<dbReference type="EMBL" id="KB933247">
    <property type="protein sequence ID" value="EON97925.1"/>
    <property type="molecule type" value="Genomic_DNA"/>
</dbReference>